<dbReference type="Proteomes" id="UP001237448">
    <property type="component" value="Unassembled WGS sequence"/>
</dbReference>
<evidence type="ECO:0000313" key="9">
    <source>
        <dbReference type="EMBL" id="MDQ0393924.1"/>
    </source>
</evidence>
<feature type="domain" description="SPOR" evidence="8">
    <location>
        <begin position="469"/>
        <end position="553"/>
    </location>
</feature>
<gene>
    <name evidence="9" type="ORF">J3R73_003716</name>
</gene>
<evidence type="ECO:0000256" key="4">
    <source>
        <dbReference type="ARBA" id="ARBA00022960"/>
    </source>
</evidence>
<dbReference type="SUPFAM" id="SSF56601">
    <property type="entry name" value="beta-lactamase/transpeptidase-like"/>
    <property type="match status" value="1"/>
</dbReference>
<dbReference type="InterPro" id="IPR036680">
    <property type="entry name" value="SPOR-like_sf"/>
</dbReference>
<keyword evidence="10" id="KW-1185">Reference proteome</keyword>
<dbReference type="PROSITE" id="PS51724">
    <property type="entry name" value="SPOR"/>
    <property type="match status" value="1"/>
</dbReference>
<dbReference type="RefSeq" id="WP_307430032.1">
    <property type="nucleotide sequence ID" value="NZ_JAUSVK010000001.1"/>
</dbReference>
<keyword evidence="9" id="KW-0121">Carboxypeptidase</keyword>
<keyword evidence="9" id="KW-0645">Protease</keyword>
<dbReference type="InterPro" id="IPR012338">
    <property type="entry name" value="Beta-lactam/transpept-like"/>
</dbReference>
<dbReference type="EC" id="3.4.16.4" evidence="9"/>
<keyword evidence="2" id="KW-0732">Signal</keyword>
<dbReference type="SUPFAM" id="SSF110997">
    <property type="entry name" value="Sporulation related repeat"/>
    <property type="match status" value="1"/>
</dbReference>
<evidence type="ECO:0000256" key="7">
    <source>
        <dbReference type="RuleBase" id="RU004016"/>
    </source>
</evidence>
<dbReference type="Pfam" id="PF05036">
    <property type="entry name" value="SPOR"/>
    <property type="match status" value="1"/>
</dbReference>
<reference evidence="9 10" key="1">
    <citation type="submission" date="2023-07" db="EMBL/GenBank/DDBJ databases">
        <title>Genomic Encyclopedia of Type Strains, Phase IV (KMG-IV): sequencing the most valuable type-strain genomes for metagenomic binning, comparative biology and taxonomic classification.</title>
        <authorList>
            <person name="Goeker M."/>
        </authorList>
    </citation>
    <scope>NUCLEOTIDE SEQUENCE [LARGE SCALE GENOMIC DNA]</scope>
    <source>
        <strain evidence="9 10">DSM 5896</strain>
    </source>
</reference>
<evidence type="ECO:0000256" key="5">
    <source>
        <dbReference type="ARBA" id="ARBA00022984"/>
    </source>
</evidence>
<dbReference type="Pfam" id="PF00768">
    <property type="entry name" value="Peptidase_S11"/>
    <property type="match status" value="1"/>
</dbReference>
<comment type="similarity">
    <text evidence="1 7">Belongs to the peptidase S11 family.</text>
</comment>
<dbReference type="PANTHER" id="PTHR21581">
    <property type="entry name" value="D-ALANYL-D-ALANINE CARBOXYPEPTIDASE"/>
    <property type="match status" value="1"/>
</dbReference>
<dbReference type="GO" id="GO:0009002">
    <property type="term" value="F:serine-type D-Ala-D-Ala carboxypeptidase activity"/>
    <property type="evidence" value="ECO:0007669"/>
    <property type="project" value="UniProtKB-EC"/>
</dbReference>
<dbReference type="Gene3D" id="3.30.70.1070">
    <property type="entry name" value="Sporulation related repeat"/>
    <property type="match status" value="1"/>
</dbReference>
<dbReference type="Gene3D" id="3.40.710.10">
    <property type="entry name" value="DD-peptidase/beta-lactamase superfamily"/>
    <property type="match status" value="1"/>
</dbReference>
<evidence type="ECO:0000259" key="8">
    <source>
        <dbReference type="PROSITE" id="PS51724"/>
    </source>
</evidence>
<sequence length="553" mass="58244">MLSRWIGGGLARTTTMVAAGIIAFSATMALHPETADAKRRVHHVSSASKSPKHVRSHRMRSGRPVAFASDMVNNPLYSAIVVDVKTGRTLYEASPDGLRHPASITKVMTLYLLFEQLQAGRISLSTPLPVSAHAAAQSPTKLGLRPGETITVEDAIKGVVTRSANDAAVVIAEALGGTEENFSAIMTRKARALGMTRTRYVNASGLPDAAQISTAHDLAILGMAIQKRFPKYYRYFSTRSFAFRGHVIGSHNHLLGSVVGVDGIKTGYTRASGFNLLTSVKRDNRQLVAVVMGGHSAPSRDVVMRHLIDTYMSRAYAGNAVDRSAPAVAQADDDTGSSVAMAPRSLPTVRPAVIAEAPKPRVAAPVALVAVRPPADIPPEPAPEAPAQFTPAKPAIASTVQSGPVMRWVQGPAPVMTAPATPPIQAEGNVDAAPETTGGVQMVRTATYRADEDGRSAPQSASQKIALAPPQRSGWIIQIGATDSEGAARQLLASAKAAGSTALASASPFTEMVDRNGSKLWRARFGGFDDRRRATAACNSLKAASFTCVAVKL</sequence>
<keyword evidence="4" id="KW-0133">Cell shape</keyword>
<dbReference type="InterPro" id="IPR007730">
    <property type="entry name" value="SPOR-like_dom"/>
</dbReference>
<name>A0ABU0FH37_9HYPH</name>
<evidence type="ECO:0000256" key="2">
    <source>
        <dbReference type="ARBA" id="ARBA00022729"/>
    </source>
</evidence>
<evidence type="ECO:0000256" key="3">
    <source>
        <dbReference type="ARBA" id="ARBA00022801"/>
    </source>
</evidence>
<dbReference type="EMBL" id="JAUSVK010000001">
    <property type="protein sequence ID" value="MDQ0393924.1"/>
    <property type="molecule type" value="Genomic_DNA"/>
</dbReference>
<organism evidence="9 10">
    <name type="scientific">Labrys monachus</name>
    <dbReference type="NCBI Taxonomy" id="217067"/>
    <lineage>
        <taxon>Bacteria</taxon>
        <taxon>Pseudomonadati</taxon>
        <taxon>Pseudomonadota</taxon>
        <taxon>Alphaproteobacteria</taxon>
        <taxon>Hyphomicrobiales</taxon>
        <taxon>Xanthobacteraceae</taxon>
        <taxon>Labrys</taxon>
    </lineage>
</organism>
<protein>
    <submittedName>
        <fullName evidence="9">D-alanyl-D-alanine carboxypeptidase</fullName>
        <ecNumber evidence="9">3.4.16.4</ecNumber>
    </submittedName>
</protein>
<dbReference type="PRINTS" id="PR00725">
    <property type="entry name" value="DADACBPTASE1"/>
</dbReference>
<evidence type="ECO:0000256" key="1">
    <source>
        <dbReference type="ARBA" id="ARBA00007164"/>
    </source>
</evidence>
<keyword evidence="6" id="KW-0961">Cell wall biogenesis/degradation</keyword>
<dbReference type="InterPro" id="IPR018044">
    <property type="entry name" value="Peptidase_S11"/>
</dbReference>
<proteinExistence type="inferred from homology"/>
<dbReference type="InterPro" id="IPR001967">
    <property type="entry name" value="Peptidase_S11_N"/>
</dbReference>
<accession>A0ABU0FH37</accession>
<evidence type="ECO:0000313" key="10">
    <source>
        <dbReference type="Proteomes" id="UP001237448"/>
    </source>
</evidence>
<keyword evidence="3 9" id="KW-0378">Hydrolase</keyword>
<dbReference type="PANTHER" id="PTHR21581:SF6">
    <property type="entry name" value="TRAFFICKING PROTEIN PARTICLE COMPLEX SUBUNIT 12"/>
    <property type="match status" value="1"/>
</dbReference>
<comment type="caution">
    <text evidence="9">The sequence shown here is derived from an EMBL/GenBank/DDBJ whole genome shotgun (WGS) entry which is preliminary data.</text>
</comment>
<evidence type="ECO:0000256" key="6">
    <source>
        <dbReference type="ARBA" id="ARBA00023316"/>
    </source>
</evidence>
<keyword evidence="5" id="KW-0573">Peptidoglycan synthesis</keyword>